<dbReference type="PANTHER" id="PTHR43706:SF47">
    <property type="entry name" value="EXTERNAL NADH-UBIQUINONE OXIDOREDUCTASE 1, MITOCHONDRIAL-RELATED"/>
    <property type="match status" value="1"/>
</dbReference>
<dbReference type="Pfam" id="PF07992">
    <property type="entry name" value="Pyr_redox_2"/>
    <property type="match status" value="1"/>
</dbReference>
<reference evidence="9 10" key="1">
    <citation type="submission" date="2020-08" db="EMBL/GenBank/DDBJ databases">
        <title>Genomic Encyclopedia of Type Strains, Phase III (KMG-III): the genomes of soil and plant-associated and newly described type strains.</title>
        <authorList>
            <person name="Whitman W."/>
        </authorList>
    </citation>
    <scope>NUCLEOTIDE SEQUENCE [LARGE SCALE GENOMIC DNA]</scope>
    <source>
        <strain evidence="9 10">CECT 8803</strain>
    </source>
</reference>
<evidence type="ECO:0000256" key="7">
    <source>
        <dbReference type="ARBA" id="ARBA00047599"/>
    </source>
</evidence>
<dbReference type="RefSeq" id="WP_322091198.1">
    <property type="nucleotide sequence ID" value="NZ_JACHXA010000001.1"/>
</dbReference>
<dbReference type="SUPFAM" id="SSF51905">
    <property type="entry name" value="FAD/NAD(P)-binding domain"/>
    <property type="match status" value="2"/>
</dbReference>
<comment type="catalytic activity">
    <reaction evidence="7">
        <text>a quinone + NADH + H(+) = a quinol + NAD(+)</text>
        <dbReference type="Rhea" id="RHEA:46160"/>
        <dbReference type="ChEBI" id="CHEBI:15378"/>
        <dbReference type="ChEBI" id="CHEBI:24646"/>
        <dbReference type="ChEBI" id="CHEBI:57540"/>
        <dbReference type="ChEBI" id="CHEBI:57945"/>
        <dbReference type="ChEBI" id="CHEBI:132124"/>
        <dbReference type="EC" id="1.6.5.9"/>
    </reaction>
</comment>
<evidence type="ECO:0000313" key="9">
    <source>
        <dbReference type="EMBL" id="MBB3063942.1"/>
    </source>
</evidence>
<dbReference type="EMBL" id="JACHXA010000001">
    <property type="protein sequence ID" value="MBB3063942.1"/>
    <property type="molecule type" value="Genomic_DNA"/>
</dbReference>
<dbReference type="EC" id="1.6.5.9" evidence="2"/>
<comment type="caution">
    <text evidence="9">The sequence shown here is derived from an EMBL/GenBank/DDBJ whole genome shotgun (WGS) entry which is preliminary data.</text>
</comment>
<organism evidence="9 10">
    <name type="scientific">Limibacillus halophilus</name>
    <dbReference type="NCBI Taxonomy" id="1579333"/>
    <lineage>
        <taxon>Bacteria</taxon>
        <taxon>Pseudomonadati</taxon>
        <taxon>Pseudomonadota</taxon>
        <taxon>Alphaproteobacteria</taxon>
        <taxon>Rhodospirillales</taxon>
        <taxon>Rhodovibrionaceae</taxon>
        <taxon>Limibacillus</taxon>
    </lineage>
</organism>
<accession>A0A839SNB4</accession>
<keyword evidence="10" id="KW-1185">Reference proteome</keyword>
<dbReference type="Proteomes" id="UP000581135">
    <property type="component" value="Unassembled WGS sequence"/>
</dbReference>
<dbReference type="GO" id="GO:0050136">
    <property type="term" value="F:NADH dehydrogenase (quinone) (non-electrogenic) activity"/>
    <property type="evidence" value="ECO:0007669"/>
    <property type="project" value="UniProtKB-EC"/>
</dbReference>
<evidence type="ECO:0000256" key="4">
    <source>
        <dbReference type="ARBA" id="ARBA00022827"/>
    </source>
</evidence>
<keyword evidence="5 9" id="KW-0560">Oxidoreductase</keyword>
<dbReference type="PANTHER" id="PTHR43706">
    <property type="entry name" value="NADH DEHYDROGENASE"/>
    <property type="match status" value="1"/>
</dbReference>
<evidence type="ECO:0000256" key="2">
    <source>
        <dbReference type="ARBA" id="ARBA00012637"/>
    </source>
</evidence>
<dbReference type="InterPro" id="IPR045024">
    <property type="entry name" value="NDH-2"/>
</dbReference>
<evidence type="ECO:0000256" key="3">
    <source>
        <dbReference type="ARBA" id="ARBA00022630"/>
    </source>
</evidence>
<dbReference type="Gene3D" id="3.50.50.100">
    <property type="match status" value="1"/>
</dbReference>
<dbReference type="AlphaFoldDB" id="A0A839SNB4"/>
<keyword evidence="6" id="KW-0520">NAD</keyword>
<dbReference type="PRINTS" id="PR00368">
    <property type="entry name" value="FADPNR"/>
</dbReference>
<dbReference type="InterPro" id="IPR036188">
    <property type="entry name" value="FAD/NAD-bd_sf"/>
</dbReference>
<feature type="domain" description="FAD/NAD(P)-binding" evidence="8">
    <location>
        <begin position="15"/>
        <end position="332"/>
    </location>
</feature>
<dbReference type="PRINTS" id="PR00411">
    <property type="entry name" value="PNDRDTASEI"/>
</dbReference>
<evidence type="ECO:0000256" key="6">
    <source>
        <dbReference type="ARBA" id="ARBA00023027"/>
    </source>
</evidence>
<proteinExistence type="inferred from homology"/>
<keyword evidence="3" id="KW-0285">Flavoprotein</keyword>
<keyword evidence="4" id="KW-0274">FAD</keyword>
<evidence type="ECO:0000313" key="10">
    <source>
        <dbReference type="Proteomes" id="UP000581135"/>
    </source>
</evidence>
<evidence type="ECO:0000259" key="8">
    <source>
        <dbReference type="Pfam" id="PF07992"/>
    </source>
</evidence>
<evidence type="ECO:0000256" key="1">
    <source>
        <dbReference type="ARBA" id="ARBA00005272"/>
    </source>
</evidence>
<gene>
    <name evidence="9" type="ORF">FHR98_000207</name>
</gene>
<dbReference type="InterPro" id="IPR023753">
    <property type="entry name" value="FAD/NAD-binding_dom"/>
</dbReference>
<name>A0A839SNB4_9PROT</name>
<comment type="similarity">
    <text evidence="1">Belongs to the NADH dehydrogenase family.</text>
</comment>
<protein>
    <recommendedName>
        <fullName evidence="2">NADH:ubiquinone reductase (non-electrogenic)</fullName>
        <ecNumber evidence="2">1.6.5.9</ecNumber>
    </recommendedName>
</protein>
<evidence type="ECO:0000256" key="5">
    <source>
        <dbReference type="ARBA" id="ARBA00023002"/>
    </source>
</evidence>
<sequence length="426" mass="45816">MAVSGSKENGGRLPEVVIIGAGFGGLSAARALAGLPLRVTVIDRRNYHLFQPLLYQVATAGLSPAQIAAPIRRILRGQKNTRSVMDRVVGIDRDRRVVTTETQTFAFDYLIVATGARHNYYGNDQWEETAPGLKKIDDATLIRRRVLLAFEQAENATSDAEVQRLLTFVVVGGGPTGVEMAGAIAELARKALAEDFRRIDPGTARVILVEAGPRLLPTFSEPSSLAARKQLEALGVEVIAGVAVAAFDAGVVKLADGSTIESNCAVWSAGVMASPAARWLNSNRDAAGRVLVSGTLTLPDDPRIYVVGDTASLVDARSVAVPGVAPAAKQMGRYAARSIARHIHTQSPLPPFRYRNYGNLATLGRKAAVAEFGPLRLSGFPAWLLWSLIHIYFLIGHRNRLGVILDWAWAYATYDRGARLITGSSE</sequence>